<evidence type="ECO:0000313" key="2">
    <source>
        <dbReference type="Proteomes" id="UP000460949"/>
    </source>
</evidence>
<dbReference type="RefSeq" id="WP_160839926.1">
    <property type="nucleotide sequence ID" value="NZ_WMET01000010.1"/>
</dbReference>
<sequence>MSTVFYFEDIHKILSKKQTKNGLSHDTGNVKDAFPFTSSKLTRVFNESINEIIGELVRITNNFKEPTFTDESDFTYSDYPLINNVVDNVEFRDDENHEVLADFLEDFLFKNNSELKPLHLYLFNYITLLEEKKGDKKEKEKYSRFIYDLLFDNNEQISSLFSSKETNNLLTELIISSLPGLESKGHNQQYKESKYSNTLPLLKELFIEDFLYLSKQKDYFIKHFFNIVHFYTFQYVLQFLRKSQKFGNESLQKLDSFYFTFDWETGIGRYRQAVEDYRMIKNNAHNLFVHIHCLSHLSQSKEDRSDLKTYKAIIETLQELSSSEQLEEKQKLIDWIKEYSNLAGQEVPNTVNEDSTFSDLFKALFSQLQKGMSKEVCLKYGKNIDNLGKSKFLKARGKHGYILSLKQDDFLMLSAVAVKNEKISLKEFFKELERRGIAFDQYSKKEAIQLLEQQNYIEKKSDSGDAQYVKPIF</sequence>
<dbReference type="InterPro" id="IPR017645">
    <property type="entry name" value="Dnd_assoc_1"/>
</dbReference>
<dbReference type="NCBIfam" id="TIGR03236">
    <property type="entry name" value="dnd_assoc_1"/>
    <property type="match status" value="1"/>
</dbReference>
<dbReference type="EMBL" id="WMET01000010">
    <property type="protein sequence ID" value="MYL22009.1"/>
    <property type="molecule type" value="Genomic_DNA"/>
</dbReference>
<comment type="caution">
    <text evidence="1">The sequence shown here is derived from an EMBL/GenBank/DDBJ whole genome shotgun (WGS) entry which is preliminary data.</text>
</comment>
<gene>
    <name evidence="1" type="primary">dptG</name>
    <name evidence="1" type="ORF">GLW04_19225</name>
</gene>
<name>A0A845DYW7_9BACI</name>
<accession>A0A845DYW7</accession>
<dbReference type="AlphaFoldDB" id="A0A845DYW7"/>
<evidence type="ECO:0000313" key="1">
    <source>
        <dbReference type="EMBL" id="MYL22009.1"/>
    </source>
</evidence>
<dbReference type="Proteomes" id="UP000460949">
    <property type="component" value="Unassembled WGS sequence"/>
</dbReference>
<reference evidence="1 2" key="1">
    <citation type="submission" date="2019-11" db="EMBL/GenBank/DDBJ databases">
        <title>Genome sequences of 17 halophilic strains isolated from different environments.</title>
        <authorList>
            <person name="Furrow R.E."/>
        </authorList>
    </citation>
    <scope>NUCLEOTIDE SEQUENCE [LARGE SCALE GENOMIC DNA]</scope>
    <source>
        <strain evidence="1 2">22511_23_Filter</strain>
    </source>
</reference>
<proteinExistence type="predicted"/>
<organism evidence="1 2">
    <name type="scientific">Halobacillus litoralis</name>
    <dbReference type="NCBI Taxonomy" id="45668"/>
    <lineage>
        <taxon>Bacteria</taxon>
        <taxon>Bacillati</taxon>
        <taxon>Bacillota</taxon>
        <taxon>Bacilli</taxon>
        <taxon>Bacillales</taxon>
        <taxon>Bacillaceae</taxon>
        <taxon>Halobacillus</taxon>
    </lineage>
</organism>
<protein>
    <submittedName>
        <fullName evidence="1">DNA phosphorothioation-dependent restriction protein DptG</fullName>
    </submittedName>
</protein>